<organism evidence="3 4">
    <name type="scientific">Gloeobacter violaceus (strain ATCC 29082 / PCC 7421)</name>
    <dbReference type="NCBI Taxonomy" id="251221"/>
    <lineage>
        <taxon>Bacteria</taxon>
        <taxon>Bacillati</taxon>
        <taxon>Cyanobacteriota</taxon>
        <taxon>Cyanophyceae</taxon>
        <taxon>Gloeobacterales</taxon>
        <taxon>Gloeobacteraceae</taxon>
        <taxon>Gloeobacter</taxon>
    </lineage>
</organism>
<dbReference type="GO" id="GO:0005975">
    <property type="term" value="P:carbohydrate metabolic process"/>
    <property type="evidence" value="ECO:0007669"/>
    <property type="project" value="InterPro"/>
</dbReference>
<dbReference type="InterPro" id="IPR054491">
    <property type="entry name" value="MGH1-like_GH"/>
</dbReference>
<dbReference type="PATRIC" id="fig|251221.4.peg.3197"/>
<dbReference type="InterPro" id="IPR012341">
    <property type="entry name" value="6hp_glycosidase-like_sf"/>
</dbReference>
<sequence>MFGTGEKRRRRPSSTPTPTTRQLFMERFALDEQATDGWSCSYTDALTPLRTIKHNDLFLVCDALGNVPGSCRTTSMGLFCADTRYLSRLEMRLNGEPPVLLSGSADAGFAAAMLLTNGSQNALKPDTIGIRRHIVLYGALFESIELTNYAVTPAEATLSLSFGSDFADLFEVRGFHRGKRGEFLRTKGALPADTLILAYRGRDGSVMEGRIQFAHPPDRLTDHTAEWTFILKAHQRVEMQYRMLLLLNGESASFTPPPATFEQARATAHSEQQGWRTGITQISSDNDLFDQALERSTRDLFLLRLTMPEGRSLAAGVPWFSTLFGRDALITASQTLLLDPTIARETLKLLAHFQGKQDNPWRDEQPGKILHEVRRGELARCREVPHTPYYGTIDATPLWLMLLAEYYAWTADIALLREMWPHALAAMGWIDRVCAGQTGPLAGYLAYSRQSERGLANQGWKDSDDCIVHADGRLATGPIALCEVQGYVYAGKMRLAQLAPLFGEEEHAKTWYQQAQRLKERFNEDFWLDEQDYCALALDGSGLPVDGIASNPGHCLHTGIFTREHRREVAERLTAPDLFSGWGIRTLHSLSPAFNPIGYHTGSVWPHDNSLIALGLRSVGAVPQMLEIGSVLFEVAQSQPSFRLPELFCGFTRSEYDTLLASYPVACSPQAWAAGSLFQILQAMVNLVPDAPGNCLRIIEPILPTWLSHLEFKNLRVGTSVLDLRFETSGSATSCRVANKRGNLRVIVEA</sequence>
<evidence type="ECO:0000259" key="2">
    <source>
        <dbReference type="Pfam" id="PF22422"/>
    </source>
</evidence>
<dbReference type="RefSeq" id="WP_011143158.1">
    <property type="nucleotide sequence ID" value="NC_005125.1"/>
</dbReference>
<protein>
    <submittedName>
        <fullName evidence="3">Glr3166 protein</fullName>
    </submittedName>
</protein>
<dbReference type="OrthoDB" id="9759959at2"/>
<proteinExistence type="predicted"/>
<evidence type="ECO:0000313" key="3">
    <source>
        <dbReference type="EMBL" id="BAC91107.1"/>
    </source>
</evidence>
<evidence type="ECO:0000259" key="1">
    <source>
        <dbReference type="Pfam" id="PF14742"/>
    </source>
</evidence>
<evidence type="ECO:0000313" key="4">
    <source>
        <dbReference type="Proteomes" id="UP000000557"/>
    </source>
</evidence>
<dbReference type="Pfam" id="PF22422">
    <property type="entry name" value="MGH1-like_GH"/>
    <property type="match status" value="1"/>
</dbReference>
<dbReference type="STRING" id="251221.gene:10760672"/>
<dbReference type="Gene3D" id="1.50.10.10">
    <property type="match status" value="1"/>
</dbReference>
<feature type="domain" description="Mannosylglycerate hydrolase MGH1-like glycoside hydrolase" evidence="2">
    <location>
        <begin position="337"/>
        <end position="634"/>
    </location>
</feature>
<keyword evidence="4" id="KW-1185">Reference proteome</keyword>
<dbReference type="InterPro" id="IPR008928">
    <property type="entry name" value="6-hairpin_glycosidase_sf"/>
</dbReference>
<accession>Q7NGK3</accession>
<reference evidence="3 4" key="1">
    <citation type="journal article" date="2003" name="DNA Res.">
        <title>Complete genome structure of Gloeobacter violaceus PCC 7421, a cyanobacterium that lacks thylakoids.</title>
        <authorList>
            <person name="Nakamura Y."/>
            <person name="Kaneko T."/>
            <person name="Sato S."/>
            <person name="Mimuro M."/>
            <person name="Miyashita H."/>
            <person name="Tsuchiya T."/>
            <person name="Sasamoto S."/>
            <person name="Watanabe A."/>
            <person name="Kawashima K."/>
            <person name="Kishida Y."/>
            <person name="Kiyokawa C."/>
            <person name="Kohara M."/>
            <person name="Matsumoto M."/>
            <person name="Matsuno A."/>
            <person name="Nakazaki N."/>
            <person name="Shimpo S."/>
            <person name="Takeuchi C."/>
            <person name="Yamada M."/>
            <person name="Tabata S."/>
        </authorList>
    </citation>
    <scope>NUCLEOTIDE SEQUENCE [LARGE SCALE GENOMIC DNA]</scope>
    <source>
        <strain evidence="4">ATCC 29082 / PCC 7421</strain>
    </source>
</reference>
<dbReference type="Pfam" id="PF14742">
    <property type="entry name" value="GDE_N_bis"/>
    <property type="match status" value="1"/>
</dbReference>
<gene>
    <name evidence="3" type="ordered locus">glr3166</name>
</gene>
<reference evidence="3 4" key="2">
    <citation type="journal article" date="2003" name="DNA Res.">
        <title>Complete genome structure of Gloeobacter violaceus PCC 7421, a cyanobacterium that lacks thylakoids (supplement).</title>
        <authorList>
            <person name="Nakamura Y."/>
            <person name="Kaneko T."/>
            <person name="Sato S."/>
            <person name="Mimuro M."/>
            <person name="Miyashita H."/>
            <person name="Tsuchiya T."/>
            <person name="Sasamoto S."/>
            <person name="Watanabe A."/>
            <person name="Kawashima K."/>
            <person name="Kishida Y."/>
            <person name="Kiyokawa C."/>
            <person name="Kohara M."/>
            <person name="Matsumoto M."/>
            <person name="Matsuno A."/>
            <person name="Nakazaki N."/>
            <person name="Shimpo S."/>
            <person name="Takeuchi C."/>
            <person name="Yamada M."/>
            <person name="Tabata S."/>
        </authorList>
    </citation>
    <scope>NUCLEOTIDE SEQUENCE [LARGE SCALE GENOMIC DNA]</scope>
    <source>
        <strain evidence="4">ATCC 29082 / PCC 7421</strain>
    </source>
</reference>
<dbReference type="PhylomeDB" id="Q7NGK3"/>
<dbReference type="Proteomes" id="UP000000557">
    <property type="component" value="Chromosome"/>
</dbReference>
<dbReference type="InterPro" id="IPR032856">
    <property type="entry name" value="GDE_N_bis"/>
</dbReference>
<name>Q7NGK3_GLOVI</name>
<dbReference type="EnsemblBacteria" id="BAC91107">
    <property type="protein sequence ID" value="BAC91107"/>
    <property type="gene ID" value="BAC91107"/>
</dbReference>
<dbReference type="AlphaFoldDB" id="Q7NGK3"/>
<dbReference type="eggNOG" id="COG3408">
    <property type="taxonomic scope" value="Bacteria"/>
</dbReference>
<dbReference type="SUPFAM" id="SSF48208">
    <property type="entry name" value="Six-hairpin glycosidases"/>
    <property type="match status" value="1"/>
</dbReference>
<feature type="domain" description="Putative glycogen debranching enzyme N-terminal" evidence="1">
    <location>
        <begin position="52"/>
        <end position="242"/>
    </location>
</feature>
<dbReference type="InParanoid" id="Q7NGK3"/>
<dbReference type="KEGG" id="gvi:glr3166"/>
<dbReference type="EMBL" id="BA000045">
    <property type="protein sequence ID" value="BAC91107.1"/>
    <property type="molecule type" value="Genomic_DNA"/>
</dbReference>
<dbReference type="HOGENOM" id="CLU_019216_1_0_3"/>